<dbReference type="InterPro" id="IPR023635">
    <property type="entry name" value="Peptide_deformylase"/>
</dbReference>
<dbReference type="GO" id="GO:0046872">
    <property type="term" value="F:metal ion binding"/>
    <property type="evidence" value="ECO:0007669"/>
    <property type="project" value="UniProtKB-KW"/>
</dbReference>
<dbReference type="CDD" id="cd00487">
    <property type="entry name" value="Pep_deformylase"/>
    <property type="match status" value="1"/>
</dbReference>
<dbReference type="PANTHER" id="PTHR10458:SF2">
    <property type="entry name" value="PEPTIDE DEFORMYLASE, MITOCHONDRIAL"/>
    <property type="match status" value="1"/>
</dbReference>
<dbReference type="SUPFAM" id="SSF56420">
    <property type="entry name" value="Peptide deformylase"/>
    <property type="match status" value="1"/>
</dbReference>
<dbReference type="GO" id="GO:0006412">
    <property type="term" value="P:translation"/>
    <property type="evidence" value="ECO:0007669"/>
    <property type="project" value="UniProtKB-KW"/>
</dbReference>
<dbReference type="OrthoDB" id="276063at2759"/>
<dbReference type="FunFam" id="3.90.45.10:FF:000003">
    <property type="entry name" value="Peptide deformylase"/>
    <property type="match status" value="1"/>
</dbReference>
<dbReference type="EC" id="3.5.1.88" evidence="7"/>
<evidence type="ECO:0000256" key="6">
    <source>
        <dbReference type="ARBA" id="ARBA00048875"/>
    </source>
</evidence>
<dbReference type="Proteomes" id="UP000595437">
    <property type="component" value="Chromosome 3"/>
</dbReference>
<reference evidence="9" key="1">
    <citation type="submission" date="2021-01" db="EMBL/GenBank/DDBJ databases">
        <title>Caligus Genome Assembly.</title>
        <authorList>
            <person name="Gallardo-Escarate C."/>
        </authorList>
    </citation>
    <scope>NUCLEOTIDE SEQUENCE [LARGE SCALE GENOMIC DNA]</scope>
</reference>
<dbReference type="HAMAP" id="MF_00163">
    <property type="entry name" value="Pep_deformylase"/>
    <property type="match status" value="1"/>
</dbReference>
<keyword evidence="2 7" id="KW-0479">Metal-binding</keyword>
<dbReference type="Pfam" id="PF01327">
    <property type="entry name" value="Pep_deformylase"/>
    <property type="match status" value="1"/>
</dbReference>
<dbReference type="PRINTS" id="PR01576">
    <property type="entry name" value="PDEFORMYLASE"/>
</dbReference>
<dbReference type="InterPro" id="IPR036821">
    <property type="entry name" value="Peptide_deformylase_sf"/>
</dbReference>
<evidence type="ECO:0000256" key="4">
    <source>
        <dbReference type="ARBA" id="ARBA00022917"/>
    </source>
</evidence>
<accession>A0A7T8HLH0</accession>
<dbReference type="Gene3D" id="3.90.45.10">
    <property type="entry name" value="Peptide deformylase"/>
    <property type="match status" value="1"/>
</dbReference>
<dbReference type="GO" id="GO:0042586">
    <property type="term" value="F:peptide deformylase activity"/>
    <property type="evidence" value="ECO:0007669"/>
    <property type="project" value="UniProtKB-EC"/>
</dbReference>
<protein>
    <recommendedName>
        <fullName evidence="7">Peptide deformylase</fullName>
        <ecNumber evidence="7">3.5.1.88</ecNumber>
    </recommendedName>
</protein>
<dbReference type="AlphaFoldDB" id="A0A7T8HLH0"/>
<evidence type="ECO:0000313" key="9">
    <source>
        <dbReference type="Proteomes" id="UP000595437"/>
    </source>
</evidence>
<keyword evidence="4 7" id="KW-0648">Protein biosynthesis</keyword>
<evidence type="ECO:0000256" key="3">
    <source>
        <dbReference type="ARBA" id="ARBA00022801"/>
    </source>
</evidence>
<sequence length="230" mass="26141">MWLLHLRGLHKPPQSLVERMDGRMQQMAKKAKQPLPPHNHLVQIGDPVLRIKAEAVPRSEITSPFIQGIIGHLLRTLKKYDAVGVSAPQIGIPLRLFAMKTWSPEAVVKRGMEVIDPPLVVINPELETTDSSLLTLYGFSAQVPRHRRILLKGFDPEGKELEVPAQNWTARILQHEMDHLEGRLFIDPPTETTSLEFDYWESVNKRGGDFKLSYAGIGSSHRFLPFKIFF</sequence>
<keyword evidence="9" id="KW-1185">Reference proteome</keyword>
<keyword evidence="3 7" id="KW-0378">Hydrolase</keyword>
<comment type="catalytic activity">
    <reaction evidence="6 7">
        <text>N-terminal N-formyl-L-methionyl-[peptide] + H2O = N-terminal L-methionyl-[peptide] + formate</text>
        <dbReference type="Rhea" id="RHEA:24420"/>
        <dbReference type="Rhea" id="RHEA-COMP:10639"/>
        <dbReference type="Rhea" id="RHEA-COMP:10640"/>
        <dbReference type="ChEBI" id="CHEBI:15377"/>
        <dbReference type="ChEBI" id="CHEBI:15740"/>
        <dbReference type="ChEBI" id="CHEBI:49298"/>
        <dbReference type="ChEBI" id="CHEBI:64731"/>
        <dbReference type="EC" id="3.5.1.88"/>
    </reaction>
</comment>
<comment type="function">
    <text evidence="5 7">Removes the formyl group from the N-terminal Met of newly synthesized proteins.</text>
</comment>
<proteinExistence type="inferred from homology"/>
<dbReference type="EMBL" id="CP045892">
    <property type="protein sequence ID" value="QQP52132.1"/>
    <property type="molecule type" value="Genomic_DNA"/>
</dbReference>
<feature type="non-terminal residue" evidence="8">
    <location>
        <position position="230"/>
    </location>
</feature>
<gene>
    <name evidence="8" type="ORF">FKW44_004172</name>
</gene>
<name>A0A7T8HLH0_CALRO</name>
<evidence type="ECO:0000256" key="7">
    <source>
        <dbReference type="RuleBase" id="RU362111"/>
    </source>
</evidence>
<evidence type="ECO:0000256" key="1">
    <source>
        <dbReference type="ARBA" id="ARBA00010759"/>
    </source>
</evidence>
<dbReference type="PANTHER" id="PTHR10458">
    <property type="entry name" value="PEPTIDE DEFORMYLASE"/>
    <property type="match status" value="1"/>
</dbReference>
<evidence type="ECO:0000256" key="2">
    <source>
        <dbReference type="ARBA" id="ARBA00022723"/>
    </source>
</evidence>
<dbReference type="GO" id="GO:0005739">
    <property type="term" value="C:mitochondrion"/>
    <property type="evidence" value="ECO:0007669"/>
    <property type="project" value="TreeGrafter"/>
</dbReference>
<evidence type="ECO:0000256" key="5">
    <source>
        <dbReference type="ARBA" id="ARBA00037114"/>
    </source>
</evidence>
<comment type="similarity">
    <text evidence="1 7">Belongs to the polypeptide deformylase family.</text>
</comment>
<evidence type="ECO:0000313" key="8">
    <source>
        <dbReference type="EMBL" id="QQP52132.1"/>
    </source>
</evidence>
<organism evidence="8 9">
    <name type="scientific">Caligus rogercresseyi</name>
    <name type="common">Sea louse</name>
    <dbReference type="NCBI Taxonomy" id="217165"/>
    <lineage>
        <taxon>Eukaryota</taxon>
        <taxon>Metazoa</taxon>
        <taxon>Ecdysozoa</taxon>
        <taxon>Arthropoda</taxon>
        <taxon>Crustacea</taxon>
        <taxon>Multicrustacea</taxon>
        <taxon>Hexanauplia</taxon>
        <taxon>Copepoda</taxon>
        <taxon>Siphonostomatoida</taxon>
        <taxon>Caligidae</taxon>
        <taxon>Caligus</taxon>
    </lineage>
</organism>